<gene>
    <name evidence="2" type="ORF">QCA50_004099</name>
</gene>
<comment type="caution">
    <text evidence="2">The sequence shown here is derived from an EMBL/GenBank/DDBJ whole genome shotgun (WGS) entry which is preliminary data.</text>
</comment>
<dbReference type="InterPro" id="IPR029069">
    <property type="entry name" value="HotDog_dom_sf"/>
</dbReference>
<dbReference type="PANTHER" id="PTHR38110:SF1">
    <property type="entry name" value="THIOESTERASE DOMAIN-CONTAINING PROTEIN"/>
    <property type="match status" value="1"/>
</dbReference>
<name>A0AAW0GKZ7_9APHY</name>
<sequence>MAPLIKAINAEYSHTLSGDICVYRGIVDHEWTVAAVPNGGYVLGLILESAIKNQSHTSHPDPIHVTAHFLRSATMGVFEVHIQILKPGRGFTNLTANLVQEGVVKVTTQMIFGTLTPHPDSQDPKMTLEPPSPYARRIPFHTHPSKCSPQASVRPFGYKHYALMATDPVHKAKAKTAREGMEWGQYLTLTDPSERFTTSALGFAADTFWAVDQILPSPWKEVRRASWSPTMVMTIEFKFPIPKSDDPDFSNRTVAIFSSGGFVNDPQSRHDAYVEVWTAPSNIGEGEEKEGWKEQQRCLAVSTQMAILVPFAVNRKRAQKPTNGGDGSKL</sequence>
<dbReference type="InterPro" id="IPR052389">
    <property type="entry name" value="Sec_Metab_Biosynth-Assoc"/>
</dbReference>
<dbReference type="SUPFAM" id="SSF54637">
    <property type="entry name" value="Thioesterase/thiol ester dehydrase-isomerase"/>
    <property type="match status" value="1"/>
</dbReference>
<dbReference type="PANTHER" id="PTHR38110">
    <property type="entry name" value="CHROMOSOME 23, WHOLE GENOME SHOTGUN SEQUENCE"/>
    <property type="match status" value="1"/>
</dbReference>
<organism evidence="2 3">
    <name type="scientific">Cerrena zonata</name>
    <dbReference type="NCBI Taxonomy" id="2478898"/>
    <lineage>
        <taxon>Eukaryota</taxon>
        <taxon>Fungi</taxon>
        <taxon>Dikarya</taxon>
        <taxon>Basidiomycota</taxon>
        <taxon>Agaricomycotina</taxon>
        <taxon>Agaricomycetes</taxon>
        <taxon>Polyporales</taxon>
        <taxon>Cerrenaceae</taxon>
        <taxon>Cerrena</taxon>
    </lineage>
</organism>
<dbReference type="InterPro" id="IPR042171">
    <property type="entry name" value="Acyl-CoA_hotdog"/>
</dbReference>
<feature type="domain" description="Acyl-CoA thioesterase-like N-terminal HotDog" evidence="1">
    <location>
        <begin position="28"/>
        <end position="113"/>
    </location>
</feature>
<keyword evidence="3" id="KW-1185">Reference proteome</keyword>
<proteinExistence type="predicted"/>
<protein>
    <recommendedName>
        <fullName evidence="1">Acyl-CoA thioesterase-like N-terminal HotDog domain-containing protein</fullName>
    </recommendedName>
</protein>
<dbReference type="InterPro" id="IPR049449">
    <property type="entry name" value="TesB_ACOT8-like_N"/>
</dbReference>
<reference evidence="2 3" key="1">
    <citation type="submission" date="2022-09" db="EMBL/GenBank/DDBJ databases">
        <authorList>
            <person name="Palmer J.M."/>
        </authorList>
    </citation>
    <scope>NUCLEOTIDE SEQUENCE [LARGE SCALE GENOMIC DNA]</scope>
    <source>
        <strain evidence="2 3">DSM 7382</strain>
    </source>
</reference>
<evidence type="ECO:0000313" key="2">
    <source>
        <dbReference type="EMBL" id="KAK7692474.1"/>
    </source>
</evidence>
<dbReference type="Proteomes" id="UP001385951">
    <property type="component" value="Unassembled WGS sequence"/>
</dbReference>
<evidence type="ECO:0000313" key="3">
    <source>
        <dbReference type="Proteomes" id="UP001385951"/>
    </source>
</evidence>
<evidence type="ECO:0000259" key="1">
    <source>
        <dbReference type="Pfam" id="PF13622"/>
    </source>
</evidence>
<accession>A0AAW0GKZ7</accession>
<dbReference type="Pfam" id="PF13622">
    <property type="entry name" value="4HBT_3"/>
    <property type="match status" value="1"/>
</dbReference>
<dbReference type="EMBL" id="JASBNA010000004">
    <property type="protein sequence ID" value="KAK7692474.1"/>
    <property type="molecule type" value="Genomic_DNA"/>
</dbReference>
<dbReference type="Gene3D" id="2.40.160.210">
    <property type="entry name" value="Acyl-CoA thioesterase, double hotdog domain"/>
    <property type="match status" value="1"/>
</dbReference>
<dbReference type="AlphaFoldDB" id="A0AAW0GKZ7"/>